<evidence type="ECO:0000256" key="3">
    <source>
        <dbReference type="ARBA" id="ARBA00004065"/>
    </source>
</evidence>
<accession>A0A9D2IQ26</accession>
<dbReference type="InterPro" id="IPR001352">
    <property type="entry name" value="RNase_HII/HIII"/>
</dbReference>
<evidence type="ECO:0000256" key="8">
    <source>
        <dbReference type="ARBA" id="ARBA00022490"/>
    </source>
</evidence>
<comment type="catalytic activity">
    <reaction evidence="1 14 15 16">
        <text>Endonucleolytic cleavage to 5'-phosphomonoester.</text>
        <dbReference type="EC" id="3.1.26.4"/>
    </reaction>
</comment>
<dbReference type="HAMAP" id="MF_00052_B">
    <property type="entry name" value="RNase_HII_B"/>
    <property type="match status" value="1"/>
</dbReference>
<dbReference type="GO" id="GO:0030145">
    <property type="term" value="F:manganese ion binding"/>
    <property type="evidence" value="ECO:0007669"/>
    <property type="project" value="UniProtKB-UniRule"/>
</dbReference>
<feature type="binding site" evidence="14 15">
    <location>
        <position position="101"/>
    </location>
    <ligand>
        <name>a divalent metal cation</name>
        <dbReference type="ChEBI" id="CHEBI:60240"/>
    </ligand>
</feature>
<dbReference type="EMBL" id="DXBZ01000157">
    <property type="protein sequence ID" value="HIZ19006.1"/>
    <property type="molecule type" value="Genomic_DNA"/>
</dbReference>
<name>A0A9D2IQ26_9ACTN</name>
<dbReference type="NCBIfam" id="NF000595">
    <property type="entry name" value="PRK00015.1-3"/>
    <property type="match status" value="1"/>
</dbReference>
<dbReference type="CDD" id="cd07182">
    <property type="entry name" value="RNase_HII_bacteria_HII_like"/>
    <property type="match status" value="1"/>
</dbReference>
<dbReference type="InterPro" id="IPR024567">
    <property type="entry name" value="RNase_HII/HIII_dom"/>
</dbReference>
<reference evidence="18" key="2">
    <citation type="submission" date="2021-04" db="EMBL/GenBank/DDBJ databases">
        <authorList>
            <person name="Gilroy R."/>
        </authorList>
    </citation>
    <scope>NUCLEOTIDE SEQUENCE</scope>
    <source>
        <strain evidence="18">ChiHecolR3B27-1887</strain>
    </source>
</reference>
<dbReference type="GO" id="GO:0003723">
    <property type="term" value="F:RNA binding"/>
    <property type="evidence" value="ECO:0007669"/>
    <property type="project" value="UniProtKB-UniRule"/>
</dbReference>
<dbReference type="PANTHER" id="PTHR10954:SF18">
    <property type="entry name" value="RIBONUCLEASE HII"/>
    <property type="match status" value="1"/>
</dbReference>
<gene>
    <name evidence="14" type="primary">rnhB</name>
    <name evidence="18" type="ORF">IAA22_07860</name>
</gene>
<evidence type="ECO:0000256" key="12">
    <source>
        <dbReference type="ARBA" id="ARBA00022801"/>
    </source>
</evidence>
<dbReference type="SUPFAM" id="SSF53098">
    <property type="entry name" value="Ribonuclease H-like"/>
    <property type="match status" value="1"/>
</dbReference>
<comment type="cofactor">
    <cofactor evidence="2">
        <name>Mg(2+)</name>
        <dbReference type="ChEBI" id="CHEBI:18420"/>
    </cofactor>
</comment>
<dbReference type="Gene3D" id="3.30.420.10">
    <property type="entry name" value="Ribonuclease H-like superfamily/Ribonuclease H"/>
    <property type="match status" value="1"/>
</dbReference>
<dbReference type="GO" id="GO:0004523">
    <property type="term" value="F:RNA-DNA hybrid ribonuclease activity"/>
    <property type="evidence" value="ECO:0007669"/>
    <property type="project" value="UniProtKB-UniRule"/>
</dbReference>
<dbReference type="Proteomes" id="UP000824029">
    <property type="component" value="Unassembled WGS sequence"/>
</dbReference>
<evidence type="ECO:0000259" key="17">
    <source>
        <dbReference type="PROSITE" id="PS51975"/>
    </source>
</evidence>
<keyword evidence="11 14" id="KW-0255">Endonuclease</keyword>
<evidence type="ECO:0000256" key="6">
    <source>
        <dbReference type="ARBA" id="ARBA00012180"/>
    </source>
</evidence>
<evidence type="ECO:0000256" key="11">
    <source>
        <dbReference type="ARBA" id="ARBA00022759"/>
    </source>
</evidence>
<keyword evidence="13 14" id="KW-0464">Manganese</keyword>
<evidence type="ECO:0000256" key="14">
    <source>
        <dbReference type="HAMAP-Rule" id="MF_00052"/>
    </source>
</evidence>
<proteinExistence type="inferred from homology"/>
<evidence type="ECO:0000256" key="7">
    <source>
        <dbReference type="ARBA" id="ARBA00019179"/>
    </source>
</evidence>
<dbReference type="PROSITE" id="PS51975">
    <property type="entry name" value="RNASE_H_2"/>
    <property type="match status" value="1"/>
</dbReference>
<dbReference type="InterPro" id="IPR012337">
    <property type="entry name" value="RNaseH-like_sf"/>
</dbReference>
<organism evidence="18 19">
    <name type="scientific">Candidatus Olsenella stercoravium</name>
    <dbReference type="NCBI Taxonomy" id="2838713"/>
    <lineage>
        <taxon>Bacteria</taxon>
        <taxon>Bacillati</taxon>
        <taxon>Actinomycetota</taxon>
        <taxon>Coriobacteriia</taxon>
        <taxon>Coriobacteriales</taxon>
        <taxon>Atopobiaceae</taxon>
        <taxon>Olsenella</taxon>
    </lineage>
</organism>
<dbReference type="GO" id="GO:0032299">
    <property type="term" value="C:ribonuclease H2 complex"/>
    <property type="evidence" value="ECO:0007669"/>
    <property type="project" value="TreeGrafter"/>
</dbReference>
<dbReference type="GO" id="GO:0043137">
    <property type="term" value="P:DNA replication, removal of RNA primer"/>
    <property type="evidence" value="ECO:0007669"/>
    <property type="project" value="TreeGrafter"/>
</dbReference>
<dbReference type="InterPro" id="IPR036397">
    <property type="entry name" value="RNaseH_sf"/>
</dbReference>
<dbReference type="GO" id="GO:0005737">
    <property type="term" value="C:cytoplasm"/>
    <property type="evidence" value="ECO:0007669"/>
    <property type="project" value="UniProtKB-SubCell"/>
</dbReference>
<feature type="domain" description="RNase H type-2" evidence="17">
    <location>
        <begin position="94"/>
        <end position="281"/>
    </location>
</feature>
<dbReference type="InterPro" id="IPR022898">
    <property type="entry name" value="RNase_HII"/>
</dbReference>
<keyword evidence="8 14" id="KW-0963">Cytoplasm</keyword>
<evidence type="ECO:0000256" key="5">
    <source>
        <dbReference type="ARBA" id="ARBA00007383"/>
    </source>
</evidence>
<comment type="subcellular location">
    <subcellularLocation>
        <location evidence="4 14">Cytoplasm</location>
    </subcellularLocation>
</comment>
<keyword evidence="12 14" id="KW-0378">Hydrolase</keyword>
<evidence type="ECO:0000256" key="13">
    <source>
        <dbReference type="ARBA" id="ARBA00023211"/>
    </source>
</evidence>
<evidence type="ECO:0000256" key="15">
    <source>
        <dbReference type="PROSITE-ProRule" id="PRU01319"/>
    </source>
</evidence>
<feature type="binding site" evidence="14 15">
    <location>
        <position position="100"/>
    </location>
    <ligand>
        <name>a divalent metal cation</name>
        <dbReference type="ChEBI" id="CHEBI:60240"/>
    </ligand>
</feature>
<dbReference type="GO" id="GO:0006298">
    <property type="term" value="P:mismatch repair"/>
    <property type="evidence" value="ECO:0007669"/>
    <property type="project" value="TreeGrafter"/>
</dbReference>
<comment type="similarity">
    <text evidence="5 14 16">Belongs to the RNase HII family.</text>
</comment>
<evidence type="ECO:0000256" key="4">
    <source>
        <dbReference type="ARBA" id="ARBA00004496"/>
    </source>
</evidence>
<evidence type="ECO:0000313" key="18">
    <source>
        <dbReference type="EMBL" id="HIZ19006.1"/>
    </source>
</evidence>
<evidence type="ECO:0000256" key="16">
    <source>
        <dbReference type="RuleBase" id="RU003515"/>
    </source>
</evidence>
<keyword evidence="9 14" id="KW-0540">Nuclease</keyword>
<evidence type="ECO:0000256" key="1">
    <source>
        <dbReference type="ARBA" id="ARBA00000077"/>
    </source>
</evidence>
<comment type="caution">
    <text evidence="18">The sequence shown here is derived from an EMBL/GenBank/DDBJ whole genome shotgun (WGS) entry which is preliminary data.</text>
</comment>
<evidence type="ECO:0000256" key="10">
    <source>
        <dbReference type="ARBA" id="ARBA00022723"/>
    </source>
</evidence>
<protein>
    <recommendedName>
        <fullName evidence="7 14">Ribonuclease HII</fullName>
        <shortName evidence="14">RNase HII</shortName>
        <ecNumber evidence="6 14">3.1.26.4</ecNumber>
    </recommendedName>
</protein>
<feature type="binding site" evidence="14 15">
    <location>
        <position position="192"/>
    </location>
    <ligand>
        <name>a divalent metal cation</name>
        <dbReference type="ChEBI" id="CHEBI:60240"/>
    </ligand>
</feature>
<evidence type="ECO:0000256" key="2">
    <source>
        <dbReference type="ARBA" id="ARBA00001946"/>
    </source>
</evidence>
<comment type="function">
    <text evidence="3 14 16">Endonuclease that specifically degrades the RNA of RNA-DNA hybrids.</text>
</comment>
<dbReference type="Pfam" id="PF01351">
    <property type="entry name" value="RNase_HII"/>
    <property type="match status" value="1"/>
</dbReference>
<evidence type="ECO:0000313" key="19">
    <source>
        <dbReference type="Proteomes" id="UP000824029"/>
    </source>
</evidence>
<evidence type="ECO:0000256" key="9">
    <source>
        <dbReference type="ARBA" id="ARBA00022722"/>
    </source>
</evidence>
<dbReference type="AlphaFoldDB" id="A0A9D2IQ26"/>
<comment type="cofactor">
    <cofactor evidence="14 15">
        <name>Mn(2+)</name>
        <dbReference type="ChEBI" id="CHEBI:29035"/>
    </cofactor>
    <cofactor evidence="14 15">
        <name>Mg(2+)</name>
        <dbReference type="ChEBI" id="CHEBI:18420"/>
    </cofactor>
    <text evidence="14 15">Manganese or magnesium. Binds 1 divalent metal ion per monomer in the absence of substrate. May bind a second metal ion after substrate binding.</text>
</comment>
<sequence>MHVGAAPTGAAFLYRGGPLSPENPRPVTAREVVATLSGAPLDEARLLVERYAEDPRKQVRHAVEVTRRRIEREDAERRRVEAMYELQDELGGRGIVVGVDEVGRGALAGPLTVAAVCLPSEPRIWGLNDSKQLSARDRERTAALVAEQAVAVGIAHVEPESIDALGIVPCLRHAMASAIRDTGLDSDCVLIDGNPIGAHPAELCVVRGDAQIACIAAASIVAKVTRDALMVSYEREYPGYHLAECKGYGSADHVRAIRELGLSPIHRRSFCGNFVEQPRLF</sequence>
<reference evidence="18" key="1">
    <citation type="journal article" date="2021" name="PeerJ">
        <title>Extensive microbial diversity within the chicken gut microbiome revealed by metagenomics and culture.</title>
        <authorList>
            <person name="Gilroy R."/>
            <person name="Ravi A."/>
            <person name="Getino M."/>
            <person name="Pursley I."/>
            <person name="Horton D.L."/>
            <person name="Alikhan N.F."/>
            <person name="Baker D."/>
            <person name="Gharbi K."/>
            <person name="Hall N."/>
            <person name="Watson M."/>
            <person name="Adriaenssens E.M."/>
            <person name="Foster-Nyarko E."/>
            <person name="Jarju S."/>
            <person name="Secka A."/>
            <person name="Antonio M."/>
            <person name="Oren A."/>
            <person name="Chaudhuri R.R."/>
            <person name="La Ragione R."/>
            <person name="Hildebrand F."/>
            <person name="Pallen M.J."/>
        </authorList>
    </citation>
    <scope>NUCLEOTIDE SEQUENCE</scope>
    <source>
        <strain evidence="18">ChiHecolR3B27-1887</strain>
    </source>
</reference>
<dbReference type="EC" id="3.1.26.4" evidence="6 14"/>
<keyword evidence="10 14" id="KW-0479">Metal-binding</keyword>
<dbReference type="PANTHER" id="PTHR10954">
    <property type="entry name" value="RIBONUCLEASE H2 SUBUNIT A"/>
    <property type="match status" value="1"/>
</dbReference>